<evidence type="ECO:0000256" key="3">
    <source>
        <dbReference type="ARBA" id="ARBA00023163"/>
    </source>
</evidence>
<dbReference type="InterPro" id="IPR011006">
    <property type="entry name" value="CheY-like_superfamily"/>
</dbReference>
<keyword evidence="8" id="KW-1185">Reference proteome</keyword>
<dbReference type="PANTHER" id="PTHR44688">
    <property type="entry name" value="DNA-BINDING TRANSCRIPTIONAL ACTIVATOR DEVR_DOSR"/>
    <property type="match status" value="1"/>
</dbReference>
<accession>A0A509EJK2</accession>
<dbReference type="PROSITE" id="PS50043">
    <property type="entry name" value="HTH_LUXR_2"/>
    <property type="match status" value="1"/>
</dbReference>
<dbReference type="Proteomes" id="UP000410984">
    <property type="component" value="Unassembled WGS sequence"/>
</dbReference>
<evidence type="ECO:0000256" key="4">
    <source>
        <dbReference type="PROSITE-ProRule" id="PRU00169"/>
    </source>
</evidence>
<dbReference type="CDD" id="cd06170">
    <property type="entry name" value="LuxR_C_like"/>
    <property type="match status" value="1"/>
</dbReference>
<keyword evidence="2" id="KW-0238">DNA-binding</keyword>
<dbReference type="InterPro" id="IPR016032">
    <property type="entry name" value="Sig_transdc_resp-reg_C-effctor"/>
</dbReference>
<dbReference type="AlphaFoldDB" id="A0A509EJK2"/>
<evidence type="ECO:0000259" key="5">
    <source>
        <dbReference type="PROSITE" id="PS50043"/>
    </source>
</evidence>
<evidence type="ECO:0000259" key="6">
    <source>
        <dbReference type="PROSITE" id="PS50110"/>
    </source>
</evidence>
<dbReference type="Gene3D" id="3.40.50.2300">
    <property type="match status" value="1"/>
</dbReference>
<dbReference type="InterPro" id="IPR000792">
    <property type="entry name" value="Tscrpt_reg_LuxR_C"/>
</dbReference>
<dbReference type="PROSITE" id="PS50110">
    <property type="entry name" value="RESPONSE_REGULATORY"/>
    <property type="match status" value="1"/>
</dbReference>
<organism evidence="7 8">
    <name type="scientific">Methylobacterium symbioticum</name>
    <dbReference type="NCBI Taxonomy" id="2584084"/>
    <lineage>
        <taxon>Bacteria</taxon>
        <taxon>Pseudomonadati</taxon>
        <taxon>Pseudomonadota</taxon>
        <taxon>Alphaproteobacteria</taxon>
        <taxon>Hyphomicrobiales</taxon>
        <taxon>Methylobacteriaceae</taxon>
        <taxon>Methylobacterium</taxon>
    </lineage>
</organism>
<gene>
    <name evidence="7" type="primary">nreC_2</name>
    <name evidence="7" type="ORF">MET9862_05218</name>
</gene>
<feature type="domain" description="Response regulatory" evidence="6">
    <location>
        <begin position="1"/>
        <end position="30"/>
    </location>
</feature>
<dbReference type="EMBL" id="CABFPH010000137">
    <property type="protein sequence ID" value="VUD74586.1"/>
    <property type="molecule type" value="Genomic_DNA"/>
</dbReference>
<reference evidence="7 8" key="1">
    <citation type="submission" date="2019-06" db="EMBL/GenBank/DDBJ databases">
        <authorList>
            <person name="Rodrigo-Torres L."/>
            <person name="Arahal R. D."/>
            <person name="Lucena T."/>
        </authorList>
    </citation>
    <scope>NUCLEOTIDE SEQUENCE [LARGE SCALE GENOMIC DNA]</scope>
    <source>
        <strain evidence="7 8">SB0023/3</strain>
    </source>
</reference>
<feature type="domain" description="HTH luxR-type" evidence="5">
    <location>
        <begin position="58"/>
        <end position="123"/>
    </location>
</feature>
<dbReference type="SUPFAM" id="SSF46894">
    <property type="entry name" value="C-terminal effector domain of the bipartite response regulators"/>
    <property type="match status" value="1"/>
</dbReference>
<dbReference type="Pfam" id="PF00196">
    <property type="entry name" value="GerE"/>
    <property type="match status" value="1"/>
</dbReference>
<protein>
    <submittedName>
        <fullName evidence="7">Oxygen regulatory protein NreC</fullName>
    </submittedName>
</protein>
<dbReference type="GO" id="GO:0000160">
    <property type="term" value="P:phosphorelay signal transduction system"/>
    <property type="evidence" value="ECO:0007669"/>
    <property type="project" value="InterPro"/>
</dbReference>
<keyword evidence="3" id="KW-0804">Transcription</keyword>
<dbReference type="PANTHER" id="PTHR44688:SF16">
    <property type="entry name" value="DNA-BINDING TRANSCRIPTIONAL ACTIVATOR DEVR_DOSR"/>
    <property type="match status" value="1"/>
</dbReference>
<evidence type="ECO:0000256" key="2">
    <source>
        <dbReference type="ARBA" id="ARBA00023125"/>
    </source>
</evidence>
<comment type="caution">
    <text evidence="4">Lacks conserved residue(s) required for the propagation of feature annotation.</text>
</comment>
<sequence length="130" mass="14186">MVHALESGARGFVQKRSQPEVLLQAVRAALSGGIYLDPAVAGHLIAPHRGGPGHALYGSEAPRGLTDRERDVFRFIAFGFTNKEIAGKLGVTDKSVETYKARACEKLEIRSRAKIVQYALAQGWFDALKH</sequence>
<keyword evidence="1" id="KW-0805">Transcription regulation</keyword>
<dbReference type="GO" id="GO:0003677">
    <property type="term" value="F:DNA binding"/>
    <property type="evidence" value="ECO:0007669"/>
    <property type="project" value="UniProtKB-KW"/>
</dbReference>
<evidence type="ECO:0000313" key="8">
    <source>
        <dbReference type="Proteomes" id="UP000410984"/>
    </source>
</evidence>
<dbReference type="GO" id="GO:0006355">
    <property type="term" value="P:regulation of DNA-templated transcription"/>
    <property type="evidence" value="ECO:0007669"/>
    <property type="project" value="InterPro"/>
</dbReference>
<proteinExistence type="predicted"/>
<dbReference type="SMART" id="SM00421">
    <property type="entry name" value="HTH_LUXR"/>
    <property type="match status" value="1"/>
</dbReference>
<dbReference type="SUPFAM" id="SSF52172">
    <property type="entry name" value="CheY-like"/>
    <property type="match status" value="1"/>
</dbReference>
<evidence type="ECO:0000256" key="1">
    <source>
        <dbReference type="ARBA" id="ARBA00023015"/>
    </source>
</evidence>
<dbReference type="PROSITE" id="PS00622">
    <property type="entry name" value="HTH_LUXR_1"/>
    <property type="match status" value="1"/>
</dbReference>
<dbReference type="PRINTS" id="PR00038">
    <property type="entry name" value="HTHLUXR"/>
</dbReference>
<evidence type="ECO:0000313" key="7">
    <source>
        <dbReference type="EMBL" id="VUD74586.1"/>
    </source>
</evidence>
<name>A0A509EJK2_9HYPH</name>
<dbReference type="InterPro" id="IPR001789">
    <property type="entry name" value="Sig_transdc_resp-reg_receiver"/>
</dbReference>